<reference evidence="2 3" key="1">
    <citation type="submission" date="2019-07" db="EMBL/GenBank/DDBJ databases">
        <title>Characterization of Brevibacillus brevis HK544, as a potential biocontrol agent.</title>
        <authorList>
            <person name="Kim H."/>
        </authorList>
    </citation>
    <scope>NUCLEOTIDE SEQUENCE [LARGE SCALE GENOMIC DNA]</scope>
    <source>
        <strain evidence="2 3">HK544</strain>
    </source>
</reference>
<protein>
    <submittedName>
        <fullName evidence="2">TniQ family protein</fullName>
    </submittedName>
</protein>
<sequence length="594" mass="69538">MENNLLTVRLRPYADESLSSYLRRLTKANEINLLSFWNYLNTGKDVYAQYEEITRLDFCPSNILNIDKLAKVTRLESNVLLSGSLYYLLNTFSLGTEVERSRFTSGMLRETLHFCPECLKDKKYHRLHWRINGIDTCITHRNRLQDKCPQCKKGIQYQDVKTLDKCPYCDIDLSTSFNSLSDNDCDWDQQLWLYHSWKRLLNAKEHRISPQSLALRVLYLMNKREATFDKERVKSDMQWASKLPGLLQLARDSLKQKRTLHISYVLNVLGENQFGIDDLLGLELPQAFIDSVLMPSRLKKDTVACKAPWCSKFGVEGALIQTGTSFKRKMNDKIQSYYLACLICGCEYAFNAENQIVERTYFIKGYHLMKSNLSEGDSIYSISQKTGLSLDQVKRCIAYFYSRGYKFLELDDSFQTDPLKLDLLKDAMKKNIPIRNIRNWDCWGSYMHFLIHRFHPSVMEQHLLQTRSLPKRTNHNSNLDEIKKVVDQLYDLDKTITIDAVAEQIGVSVNTIRNWGGCPYIRKMKKSQLEKRLLKEKESIYDFVEAYFHGCMGTKVFSRDLYNELRKRRSLVWINAPELTSFIKQRIKSHNKLL</sequence>
<dbReference type="AlphaFoldDB" id="A0A517ICL5"/>
<evidence type="ECO:0000259" key="1">
    <source>
        <dbReference type="Pfam" id="PF06527"/>
    </source>
</evidence>
<proteinExistence type="predicted"/>
<dbReference type="RefSeq" id="WP_144618174.1">
    <property type="nucleotide sequence ID" value="NZ_CP042161.1"/>
</dbReference>
<dbReference type="EMBL" id="CP042161">
    <property type="protein sequence ID" value="QDS36632.1"/>
    <property type="molecule type" value="Genomic_DNA"/>
</dbReference>
<dbReference type="InterPro" id="IPR009492">
    <property type="entry name" value="TniQ"/>
</dbReference>
<accession>A0A517ICL5</accession>
<organism evidence="2 3">
    <name type="scientific">Brevibacillus brevis</name>
    <name type="common">Bacillus brevis</name>
    <dbReference type="NCBI Taxonomy" id="1393"/>
    <lineage>
        <taxon>Bacteria</taxon>
        <taxon>Bacillati</taxon>
        <taxon>Bacillota</taxon>
        <taxon>Bacilli</taxon>
        <taxon>Bacillales</taxon>
        <taxon>Paenibacillaceae</taxon>
        <taxon>Brevibacillus</taxon>
    </lineage>
</organism>
<dbReference type="Pfam" id="PF06527">
    <property type="entry name" value="TniQ"/>
    <property type="match status" value="1"/>
</dbReference>
<name>A0A517ICL5_BREBE</name>
<feature type="domain" description="TniQ" evidence="1">
    <location>
        <begin position="8"/>
        <end position="144"/>
    </location>
</feature>
<gene>
    <name evidence="2" type="ORF">FPS98_23025</name>
</gene>
<evidence type="ECO:0000313" key="2">
    <source>
        <dbReference type="EMBL" id="QDS36632.1"/>
    </source>
</evidence>
<dbReference type="Proteomes" id="UP000317713">
    <property type="component" value="Chromosome"/>
</dbReference>
<evidence type="ECO:0000313" key="3">
    <source>
        <dbReference type="Proteomes" id="UP000317713"/>
    </source>
</evidence>